<reference evidence="1 2" key="1">
    <citation type="journal article" date="2019" name="Commun. Biol.">
        <title>The bagworm genome reveals a unique fibroin gene that provides high tensile strength.</title>
        <authorList>
            <person name="Kono N."/>
            <person name="Nakamura H."/>
            <person name="Ohtoshi R."/>
            <person name="Tomita M."/>
            <person name="Numata K."/>
            <person name="Arakawa K."/>
        </authorList>
    </citation>
    <scope>NUCLEOTIDE SEQUENCE [LARGE SCALE GENOMIC DNA]</scope>
</reference>
<dbReference type="EMBL" id="BGZK01000452">
    <property type="protein sequence ID" value="GBP44381.1"/>
    <property type="molecule type" value="Genomic_DNA"/>
</dbReference>
<dbReference type="Proteomes" id="UP000299102">
    <property type="component" value="Unassembled WGS sequence"/>
</dbReference>
<organism evidence="1 2">
    <name type="scientific">Eumeta variegata</name>
    <name type="common">Bagworm moth</name>
    <name type="synonym">Eumeta japonica</name>
    <dbReference type="NCBI Taxonomy" id="151549"/>
    <lineage>
        <taxon>Eukaryota</taxon>
        <taxon>Metazoa</taxon>
        <taxon>Ecdysozoa</taxon>
        <taxon>Arthropoda</taxon>
        <taxon>Hexapoda</taxon>
        <taxon>Insecta</taxon>
        <taxon>Pterygota</taxon>
        <taxon>Neoptera</taxon>
        <taxon>Endopterygota</taxon>
        <taxon>Lepidoptera</taxon>
        <taxon>Glossata</taxon>
        <taxon>Ditrysia</taxon>
        <taxon>Tineoidea</taxon>
        <taxon>Psychidae</taxon>
        <taxon>Oiketicinae</taxon>
        <taxon>Eumeta</taxon>
    </lineage>
</organism>
<keyword evidence="2" id="KW-1185">Reference proteome</keyword>
<proteinExistence type="predicted"/>
<evidence type="ECO:0000313" key="1">
    <source>
        <dbReference type="EMBL" id="GBP44381.1"/>
    </source>
</evidence>
<comment type="caution">
    <text evidence="1">The sequence shown here is derived from an EMBL/GenBank/DDBJ whole genome shotgun (WGS) entry which is preliminary data.</text>
</comment>
<protein>
    <submittedName>
        <fullName evidence="1">Uncharacterized protein</fullName>
    </submittedName>
</protein>
<name>A0A4C1VZW2_EUMVA</name>
<evidence type="ECO:0000313" key="2">
    <source>
        <dbReference type="Proteomes" id="UP000299102"/>
    </source>
</evidence>
<accession>A0A4C1VZW2</accession>
<sequence>MYLFLNDSSRNRPKACRGGGRAHRVFGRHPSWSDAAHRLDPSARRPPCKRIVALSPRGAHTLTFCTGAGFVRDPVRVILWTAYYSRFADELKSEKFVIKENSKRTLTTSDRLQFHLCGLKSLLSPLNLIRLDAGRSSDCYRGLNHAVT</sequence>
<dbReference type="AlphaFoldDB" id="A0A4C1VZW2"/>
<gene>
    <name evidence="1" type="ORF">EVAR_81294_1</name>
</gene>